<evidence type="ECO:0000313" key="2">
    <source>
        <dbReference type="EMBL" id="SLM14000.1"/>
    </source>
</evidence>
<dbReference type="PANTHER" id="PTHR46211">
    <property type="entry name" value="GLYCEROPHOSPHORYL DIESTER PHOSPHODIESTERASE"/>
    <property type="match status" value="1"/>
</dbReference>
<dbReference type="InterPro" id="IPR030395">
    <property type="entry name" value="GP_PDE_dom"/>
</dbReference>
<accession>A0A3P3XJQ8</accession>
<dbReference type="SUPFAM" id="SSF51695">
    <property type="entry name" value="PLC-like phosphodiesterases"/>
    <property type="match status" value="1"/>
</dbReference>
<organism evidence="2">
    <name type="scientific">uncultured spirochete</name>
    <dbReference type="NCBI Taxonomy" id="156406"/>
    <lineage>
        <taxon>Bacteria</taxon>
        <taxon>Pseudomonadati</taxon>
        <taxon>Spirochaetota</taxon>
        <taxon>Spirochaetia</taxon>
        <taxon>Spirochaetales</taxon>
        <taxon>environmental samples</taxon>
    </lineage>
</organism>
<reference evidence="2" key="1">
    <citation type="submission" date="2017-02" db="EMBL/GenBank/DDBJ databases">
        <authorList>
            <person name="Regsiter A."/>
            <person name="William W."/>
        </authorList>
    </citation>
    <scope>NUCLEOTIDE SEQUENCE</scope>
    <source>
        <strain evidence="2">Bib</strain>
    </source>
</reference>
<name>A0A3P3XJQ8_9SPIR</name>
<feature type="domain" description="GP-PDE" evidence="1">
    <location>
        <begin position="13"/>
        <end position="252"/>
    </location>
</feature>
<evidence type="ECO:0000259" key="1">
    <source>
        <dbReference type="PROSITE" id="PS51704"/>
    </source>
</evidence>
<sequence length="254" mass="28358">MQHPSLLPDFPRPLLFAHRGLNRIFLENTIEAFRAAHDAGVPGIELDVHLTLDGALVVFHDDTSGRIEKQVNPSAPERNLSIEGSTLAELRALSIGPRIPLLDELFETFGNRMYYDIELKCRSASDTGLASSVAASIHRHGLEKHCVISSFNPFALRHFRKAEPDIPIGIIWNKSKELYWFLRHGEGTLIANADFLKPEFPIAAHLLLYLRILARRPIVPWTVNDVSIARKLLKGGAEGIISDEADAVRAAVWH</sequence>
<protein>
    <submittedName>
        <fullName evidence="2">Glycerophosphoryl diester phosphodiesterase</fullName>
    </submittedName>
</protein>
<dbReference type="Gene3D" id="3.20.20.190">
    <property type="entry name" value="Phosphatidylinositol (PI) phosphodiesterase"/>
    <property type="match status" value="1"/>
</dbReference>
<dbReference type="AlphaFoldDB" id="A0A3P3XJQ8"/>
<dbReference type="PROSITE" id="PS51704">
    <property type="entry name" value="GP_PDE"/>
    <property type="match status" value="1"/>
</dbReference>
<dbReference type="Pfam" id="PF03009">
    <property type="entry name" value="GDPD"/>
    <property type="match status" value="1"/>
</dbReference>
<dbReference type="GO" id="GO:0006629">
    <property type="term" value="P:lipid metabolic process"/>
    <property type="evidence" value="ECO:0007669"/>
    <property type="project" value="InterPro"/>
</dbReference>
<dbReference type="PANTHER" id="PTHR46211:SF14">
    <property type="entry name" value="GLYCEROPHOSPHODIESTER PHOSPHODIESTERASE"/>
    <property type="match status" value="1"/>
</dbReference>
<gene>
    <name evidence="2" type="ORF">SPIROBIBN47_300016</name>
</gene>
<dbReference type="InterPro" id="IPR017946">
    <property type="entry name" value="PLC-like_Pdiesterase_TIM-brl"/>
</dbReference>
<dbReference type="GO" id="GO:0008081">
    <property type="term" value="F:phosphoric diester hydrolase activity"/>
    <property type="evidence" value="ECO:0007669"/>
    <property type="project" value="InterPro"/>
</dbReference>
<dbReference type="EMBL" id="FWDM01000024">
    <property type="protein sequence ID" value="SLM14000.1"/>
    <property type="molecule type" value="Genomic_DNA"/>
</dbReference>
<dbReference type="CDD" id="cd08556">
    <property type="entry name" value="GDPD"/>
    <property type="match status" value="1"/>
</dbReference>
<proteinExistence type="predicted"/>